<dbReference type="RefSeq" id="WP_166851537.1">
    <property type="nucleotide sequence ID" value="NZ_JAAONY010000001.1"/>
</dbReference>
<evidence type="ECO:0000259" key="5">
    <source>
        <dbReference type="PROSITE" id="PS51007"/>
    </source>
</evidence>
<dbReference type="PANTHER" id="PTHR33751">
    <property type="entry name" value="CBB3-TYPE CYTOCHROME C OXIDASE SUBUNIT FIXP"/>
    <property type="match status" value="1"/>
</dbReference>
<evidence type="ECO:0000256" key="3">
    <source>
        <dbReference type="ARBA" id="ARBA00023004"/>
    </source>
</evidence>
<dbReference type="Proteomes" id="UP000528457">
    <property type="component" value="Unassembled WGS sequence"/>
</dbReference>
<dbReference type="GO" id="GO:0009055">
    <property type="term" value="F:electron transfer activity"/>
    <property type="evidence" value="ECO:0007669"/>
    <property type="project" value="InterPro"/>
</dbReference>
<dbReference type="PROSITE" id="PS51007">
    <property type="entry name" value="CYTC"/>
    <property type="match status" value="2"/>
</dbReference>
<evidence type="ECO:0000313" key="6">
    <source>
        <dbReference type="EMBL" id="MBB6520339.1"/>
    </source>
</evidence>
<dbReference type="AlphaFoldDB" id="A0A7X0MVY8"/>
<dbReference type="GO" id="GO:0046872">
    <property type="term" value="F:metal ion binding"/>
    <property type="evidence" value="ECO:0007669"/>
    <property type="project" value="UniProtKB-KW"/>
</dbReference>
<dbReference type="InterPro" id="IPR036909">
    <property type="entry name" value="Cyt_c-like_dom_sf"/>
</dbReference>
<keyword evidence="7" id="KW-1185">Reference proteome</keyword>
<comment type="caution">
    <text evidence="6">The sequence shown here is derived from an EMBL/GenBank/DDBJ whole genome shotgun (WGS) entry which is preliminary data.</text>
</comment>
<keyword evidence="2 4" id="KW-0479">Metal-binding</keyword>
<gene>
    <name evidence="6" type="ORF">HNR48_000617</name>
</gene>
<evidence type="ECO:0000256" key="2">
    <source>
        <dbReference type="ARBA" id="ARBA00022723"/>
    </source>
</evidence>
<name>A0A7X0MVY8_9GAMM</name>
<dbReference type="Pfam" id="PF13442">
    <property type="entry name" value="Cytochrome_CBB3"/>
    <property type="match status" value="2"/>
</dbReference>
<organism evidence="6 7">
    <name type="scientific">Pseudoteredinibacter isoporae</name>
    <dbReference type="NCBI Taxonomy" id="570281"/>
    <lineage>
        <taxon>Bacteria</taxon>
        <taxon>Pseudomonadati</taxon>
        <taxon>Pseudomonadota</taxon>
        <taxon>Gammaproteobacteria</taxon>
        <taxon>Cellvibrionales</taxon>
        <taxon>Cellvibrionaceae</taxon>
        <taxon>Pseudoteredinibacter</taxon>
    </lineage>
</organism>
<dbReference type="InParanoid" id="A0A7X0MVY8"/>
<feature type="domain" description="Cytochrome c" evidence="5">
    <location>
        <begin position="154"/>
        <end position="244"/>
    </location>
</feature>
<sequence>MCHTSFYENENQSGKVIHLLRHTIAALLLLVLAQYNSAAEQKDTVNSSGAAIYIERCALCHGNYGYGDGYIPLSLQQYPNTSLFEPKYGHELKQIVDAIRWGGSKGNMSPLSPPWKGELSDQEIQAVSQFIIKIRNNSESVRDDIDIASKNLPSSARTGRQIYLTRCKICHGENGEGDGVLSGKVINNPPPFDLTQSRQDAAYLKQIIMDGGGKLGRSSKMPAWKYELLSHEVESLVIYIRSIRQ</sequence>
<protein>
    <submittedName>
        <fullName evidence="6">Cytochrome c oxidase cbb3-type subunit 3</fullName>
    </submittedName>
</protein>
<evidence type="ECO:0000256" key="4">
    <source>
        <dbReference type="PROSITE-ProRule" id="PRU00433"/>
    </source>
</evidence>
<evidence type="ECO:0000313" key="7">
    <source>
        <dbReference type="Proteomes" id="UP000528457"/>
    </source>
</evidence>
<dbReference type="SUPFAM" id="SSF46626">
    <property type="entry name" value="Cytochrome c"/>
    <property type="match status" value="2"/>
</dbReference>
<dbReference type="InterPro" id="IPR009056">
    <property type="entry name" value="Cyt_c-like_dom"/>
</dbReference>
<keyword evidence="3 4" id="KW-0408">Iron</keyword>
<dbReference type="GO" id="GO:0020037">
    <property type="term" value="F:heme binding"/>
    <property type="evidence" value="ECO:0007669"/>
    <property type="project" value="InterPro"/>
</dbReference>
<dbReference type="EMBL" id="JACHHT010000001">
    <property type="protein sequence ID" value="MBB6520339.1"/>
    <property type="molecule type" value="Genomic_DNA"/>
</dbReference>
<accession>A0A7X0MVY8</accession>
<dbReference type="Gene3D" id="1.10.760.10">
    <property type="entry name" value="Cytochrome c-like domain"/>
    <property type="match status" value="2"/>
</dbReference>
<dbReference type="InterPro" id="IPR050597">
    <property type="entry name" value="Cytochrome_c_Oxidase_Subunit"/>
</dbReference>
<proteinExistence type="predicted"/>
<feature type="domain" description="Cytochrome c" evidence="5">
    <location>
        <begin position="44"/>
        <end position="135"/>
    </location>
</feature>
<keyword evidence="1 4" id="KW-0349">Heme</keyword>
<reference evidence="6 7" key="1">
    <citation type="submission" date="2020-08" db="EMBL/GenBank/DDBJ databases">
        <title>Genomic Encyclopedia of Type Strains, Phase IV (KMG-IV): sequencing the most valuable type-strain genomes for metagenomic binning, comparative biology and taxonomic classification.</title>
        <authorList>
            <person name="Goeker M."/>
        </authorList>
    </citation>
    <scope>NUCLEOTIDE SEQUENCE [LARGE SCALE GENOMIC DNA]</scope>
    <source>
        <strain evidence="6 7">DSM 22368</strain>
    </source>
</reference>
<dbReference type="PANTHER" id="PTHR33751:SF1">
    <property type="entry name" value="CBB3-TYPE CYTOCHROME C OXIDASE SUBUNIT FIXP"/>
    <property type="match status" value="1"/>
</dbReference>
<evidence type="ECO:0000256" key="1">
    <source>
        <dbReference type="ARBA" id="ARBA00022617"/>
    </source>
</evidence>